<evidence type="ECO:0000313" key="2">
    <source>
        <dbReference type="EMBL" id="KAJ1099018.1"/>
    </source>
</evidence>
<feature type="region of interest" description="Disordered" evidence="1">
    <location>
        <begin position="83"/>
        <end position="141"/>
    </location>
</feature>
<evidence type="ECO:0000313" key="3">
    <source>
        <dbReference type="Proteomes" id="UP001066276"/>
    </source>
</evidence>
<protein>
    <submittedName>
        <fullName evidence="2">Uncharacterized protein</fullName>
    </submittedName>
</protein>
<sequence>MWLEKWRAAPAAAAINNTSPHAVRFPETSGDASAGATFDLGKLESYTYAQPKQVWKDLACPMKSSTRKEKLQKALKAWVKFKEAEGHTEDEDEGEEEMQSIHNGIVGGPMSMERGSREGSSVSSKDLTSEELQDRKAERAHQFELEKMRLAIEE</sequence>
<keyword evidence="3" id="KW-1185">Reference proteome</keyword>
<dbReference type="AlphaFoldDB" id="A0AAV7MAR7"/>
<name>A0AAV7MAR7_PLEWA</name>
<proteinExistence type="predicted"/>
<reference evidence="2" key="1">
    <citation type="journal article" date="2022" name="bioRxiv">
        <title>Sequencing and chromosome-scale assembly of the giantPleurodeles waltlgenome.</title>
        <authorList>
            <person name="Brown T."/>
            <person name="Elewa A."/>
            <person name="Iarovenko S."/>
            <person name="Subramanian E."/>
            <person name="Araus A.J."/>
            <person name="Petzold A."/>
            <person name="Susuki M."/>
            <person name="Suzuki K.-i.T."/>
            <person name="Hayashi T."/>
            <person name="Toyoda A."/>
            <person name="Oliveira C."/>
            <person name="Osipova E."/>
            <person name="Leigh N.D."/>
            <person name="Simon A."/>
            <person name="Yun M.H."/>
        </authorList>
    </citation>
    <scope>NUCLEOTIDE SEQUENCE</scope>
    <source>
        <strain evidence="2">20211129_DDA</strain>
        <tissue evidence="2">Liver</tissue>
    </source>
</reference>
<gene>
    <name evidence="2" type="ORF">NDU88_004122</name>
</gene>
<feature type="compositionally biased region" description="Basic and acidic residues" evidence="1">
    <location>
        <begin position="132"/>
        <end position="141"/>
    </location>
</feature>
<feature type="compositionally biased region" description="Low complexity" evidence="1">
    <location>
        <begin position="110"/>
        <end position="124"/>
    </location>
</feature>
<accession>A0AAV7MAR7</accession>
<feature type="compositionally biased region" description="Acidic residues" evidence="1">
    <location>
        <begin position="88"/>
        <end position="98"/>
    </location>
</feature>
<dbReference type="EMBL" id="JANPWB010000014">
    <property type="protein sequence ID" value="KAJ1099018.1"/>
    <property type="molecule type" value="Genomic_DNA"/>
</dbReference>
<comment type="caution">
    <text evidence="2">The sequence shown here is derived from an EMBL/GenBank/DDBJ whole genome shotgun (WGS) entry which is preliminary data.</text>
</comment>
<evidence type="ECO:0000256" key="1">
    <source>
        <dbReference type="SAM" id="MobiDB-lite"/>
    </source>
</evidence>
<dbReference type="Proteomes" id="UP001066276">
    <property type="component" value="Chromosome 10"/>
</dbReference>
<organism evidence="2 3">
    <name type="scientific">Pleurodeles waltl</name>
    <name type="common">Iberian ribbed newt</name>
    <dbReference type="NCBI Taxonomy" id="8319"/>
    <lineage>
        <taxon>Eukaryota</taxon>
        <taxon>Metazoa</taxon>
        <taxon>Chordata</taxon>
        <taxon>Craniata</taxon>
        <taxon>Vertebrata</taxon>
        <taxon>Euteleostomi</taxon>
        <taxon>Amphibia</taxon>
        <taxon>Batrachia</taxon>
        <taxon>Caudata</taxon>
        <taxon>Salamandroidea</taxon>
        <taxon>Salamandridae</taxon>
        <taxon>Pleurodelinae</taxon>
        <taxon>Pleurodeles</taxon>
    </lineage>
</organism>